<evidence type="ECO:0000313" key="2">
    <source>
        <dbReference type="EMBL" id="PXW90669.1"/>
    </source>
</evidence>
<dbReference type="RefSeq" id="WP_244916403.1">
    <property type="nucleotide sequence ID" value="NZ_JBHUHB010000001.1"/>
</dbReference>
<gene>
    <name evidence="2" type="ORF">DFR56_101583</name>
</gene>
<sequence length="136" mass="15535">MQKKIVVMIFIFALGITRSTSLLHAQTINEADTELCETVKYALINSLREPIDKAINEIYKNDPNAPSDLTWASYDTEMLKIKQLYGVGGEYEITFKITPYYHAHITYGEDIIVVSTDGKVIDYTHVKTYPKEPIEK</sequence>
<dbReference type="AlphaFoldDB" id="A0A2V3WPM6"/>
<keyword evidence="1" id="KW-0732">Signal</keyword>
<dbReference type="Pfam" id="PF13027">
    <property type="entry name" value="DUF3888"/>
    <property type="match status" value="1"/>
</dbReference>
<comment type="caution">
    <text evidence="2">The sequence shown here is derived from an EMBL/GenBank/DDBJ whole genome shotgun (WGS) entry which is preliminary data.</text>
</comment>
<accession>A0A2V3WPM6</accession>
<dbReference type="EMBL" id="QJJQ01000001">
    <property type="protein sequence ID" value="PXW90669.1"/>
    <property type="molecule type" value="Genomic_DNA"/>
</dbReference>
<keyword evidence="3" id="KW-1185">Reference proteome</keyword>
<dbReference type="Proteomes" id="UP000247978">
    <property type="component" value="Unassembled WGS sequence"/>
</dbReference>
<dbReference type="InterPro" id="IPR024984">
    <property type="entry name" value="DUF3888"/>
</dbReference>
<feature type="chain" id="PRO_5015954893" evidence="1">
    <location>
        <begin position="26"/>
        <end position="136"/>
    </location>
</feature>
<feature type="signal peptide" evidence="1">
    <location>
        <begin position="1"/>
        <end position="25"/>
    </location>
</feature>
<proteinExistence type="predicted"/>
<evidence type="ECO:0000256" key="1">
    <source>
        <dbReference type="SAM" id="SignalP"/>
    </source>
</evidence>
<evidence type="ECO:0000313" key="3">
    <source>
        <dbReference type="Proteomes" id="UP000247978"/>
    </source>
</evidence>
<organism evidence="2 3">
    <name type="scientific">Pseudogracilibacillus auburnensis</name>
    <dbReference type="NCBI Taxonomy" id="1494959"/>
    <lineage>
        <taxon>Bacteria</taxon>
        <taxon>Bacillati</taxon>
        <taxon>Bacillota</taxon>
        <taxon>Bacilli</taxon>
        <taxon>Bacillales</taxon>
        <taxon>Bacillaceae</taxon>
        <taxon>Pseudogracilibacillus</taxon>
    </lineage>
</organism>
<protein>
    <submittedName>
        <fullName evidence="2">Uncharacterized protein DUF3888</fullName>
    </submittedName>
</protein>
<reference evidence="2 3" key="1">
    <citation type="submission" date="2018-05" db="EMBL/GenBank/DDBJ databases">
        <title>Genomic Encyclopedia of Type Strains, Phase IV (KMG-IV): sequencing the most valuable type-strain genomes for metagenomic binning, comparative biology and taxonomic classification.</title>
        <authorList>
            <person name="Goeker M."/>
        </authorList>
    </citation>
    <scope>NUCLEOTIDE SEQUENCE [LARGE SCALE GENOMIC DNA]</scope>
    <source>
        <strain evidence="2 3">DSM 28556</strain>
    </source>
</reference>
<name>A0A2V3WPM6_9BACI</name>